<keyword evidence="3" id="KW-0472">Membrane</keyword>
<sequence>MRRKLNALSAIFFTCAMIGMLILLGMTRFSPDFTLDPIKSTIQKNQSPTKENKPTTNLNKPVIDLSGWQPPDQINYDLLSKQVIGAVIRVEATPGKGDGSAKASGEDKYYGAHLSAFKKRDVPVAVYAYVSGKTVAQMKKQAQQFYLHAKKYAPTYYWLDVEETNMPNMNVGIEAFRSELSKLGAKKIGIYAQDWFITENKINTSKFNAIWMADYGRNTGTWDASPKTNLNYLMQQYTSRGKISGYSGDVDLNFIRTPEAYRELFKGKG</sequence>
<proteinExistence type="inferred from homology"/>
<comment type="similarity">
    <text evidence="1">Belongs to the glycosyl hydrolase 25 family.</text>
</comment>
<dbReference type="PROSITE" id="PS51904">
    <property type="entry name" value="GLYCOSYL_HYDROL_F25_2"/>
    <property type="match status" value="1"/>
</dbReference>
<dbReference type="GO" id="GO:0009253">
    <property type="term" value="P:peptidoglycan catabolic process"/>
    <property type="evidence" value="ECO:0007669"/>
    <property type="project" value="InterPro"/>
</dbReference>
<dbReference type="Pfam" id="PF01183">
    <property type="entry name" value="Glyco_hydro_25"/>
    <property type="match status" value="1"/>
</dbReference>
<dbReference type="PANTHER" id="PTHR34135">
    <property type="entry name" value="LYSOZYME"/>
    <property type="match status" value="1"/>
</dbReference>
<keyword evidence="4" id="KW-0378">Hydrolase</keyword>
<protein>
    <submittedName>
        <fullName evidence="4">Glycosyl hydrolase family 25</fullName>
    </submittedName>
</protein>
<gene>
    <name evidence="4" type="ORF">GHI93_04095</name>
</gene>
<name>A0A7X1Z9R2_9LACT</name>
<dbReference type="GO" id="GO:0003796">
    <property type="term" value="F:lysozyme activity"/>
    <property type="evidence" value="ECO:0007669"/>
    <property type="project" value="InterPro"/>
</dbReference>
<comment type="caution">
    <text evidence="4">The sequence shown here is derived from an EMBL/GenBank/DDBJ whole genome shotgun (WGS) entry which is preliminary data.</text>
</comment>
<organism evidence="4 5">
    <name type="scientific">Lactococcus hircilactis</name>
    <dbReference type="NCBI Taxonomy" id="1494462"/>
    <lineage>
        <taxon>Bacteria</taxon>
        <taxon>Bacillati</taxon>
        <taxon>Bacillota</taxon>
        <taxon>Bacilli</taxon>
        <taxon>Lactobacillales</taxon>
        <taxon>Streptococcaceae</taxon>
        <taxon>Lactococcus</taxon>
    </lineage>
</organism>
<evidence type="ECO:0000256" key="2">
    <source>
        <dbReference type="SAM" id="MobiDB-lite"/>
    </source>
</evidence>
<evidence type="ECO:0000313" key="4">
    <source>
        <dbReference type="EMBL" id="MQW39120.1"/>
    </source>
</evidence>
<dbReference type="GO" id="GO:0016998">
    <property type="term" value="P:cell wall macromolecule catabolic process"/>
    <property type="evidence" value="ECO:0007669"/>
    <property type="project" value="InterPro"/>
</dbReference>
<evidence type="ECO:0000313" key="5">
    <source>
        <dbReference type="Proteomes" id="UP000439550"/>
    </source>
</evidence>
<keyword evidence="3" id="KW-0812">Transmembrane</keyword>
<dbReference type="RefSeq" id="WP_153495805.1">
    <property type="nucleotide sequence ID" value="NZ_CAXYUY010000006.1"/>
</dbReference>
<keyword evidence="5" id="KW-1185">Reference proteome</keyword>
<keyword evidence="3" id="KW-1133">Transmembrane helix</keyword>
<dbReference type="InterPro" id="IPR017853">
    <property type="entry name" value="GH"/>
</dbReference>
<dbReference type="GO" id="GO:0016052">
    <property type="term" value="P:carbohydrate catabolic process"/>
    <property type="evidence" value="ECO:0007669"/>
    <property type="project" value="TreeGrafter"/>
</dbReference>
<dbReference type="OrthoDB" id="9802228at2"/>
<dbReference type="Gene3D" id="3.20.20.80">
    <property type="entry name" value="Glycosidases"/>
    <property type="match status" value="1"/>
</dbReference>
<dbReference type="InterPro" id="IPR002053">
    <property type="entry name" value="Glyco_hydro_25"/>
</dbReference>
<dbReference type="SUPFAM" id="SSF51445">
    <property type="entry name" value="(Trans)glycosidases"/>
    <property type="match status" value="1"/>
</dbReference>
<feature type="region of interest" description="Disordered" evidence="2">
    <location>
        <begin position="41"/>
        <end position="60"/>
    </location>
</feature>
<accession>A0A7X1Z9R2</accession>
<dbReference type="AlphaFoldDB" id="A0A7X1Z9R2"/>
<evidence type="ECO:0000256" key="3">
    <source>
        <dbReference type="SAM" id="Phobius"/>
    </source>
</evidence>
<dbReference type="Proteomes" id="UP000439550">
    <property type="component" value="Unassembled WGS sequence"/>
</dbReference>
<reference evidence="4 5" key="1">
    <citation type="submission" date="2019-10" db="EMBL/GenBank/DDBJ databases">
        <authorList>
            <person name="Dong K."/>
        </authorList>
    </citation>
    <scope>NUCLEOTIDE SEQUENCE [LARGE SCALE GENOMIC DNA]</scope>
    <source>
        <strain evidence="4 5">DSM 28960</strain>
    </source>
</reference>
<dbReference type="PANTHER" id="PTHR34135:SF1">
    <property type="entry name" value="GLYCOSYL HYDROLASE FAMILY 25"/>
    <property type="match status" value="1"/>
</dbReference>
<evidence type="ECO:0000256" key="1">
    <source>
        <dbReference type="ARBA" id="ARBA00010646"/>
    </source>
</evidence>
<feature type="transmembrane region" description="Helical" evidence="3">
    <location>
        <begin position="7"/>
        <end position="26"/>
    </location>
</feature>
<feature type="compositionally biased region" description="Polar residues" evidence="2">
    <location>
        <begin position="41"/>
        <end position="59"/>
    </location>
</feature>
<dbReference type="EMBL" id="WITJ01000005">
    <property type="protein sequence ID" value="MQW39120.1"/>
    <property type="molecule type" value="Genomic_DNA"/>
</dbReference>